<dbReference type="OrthoDB" id="9805538at2"/>
<dbReference type="GO" id="GO:0022857">
    <property type="term" value="F:transmembrane transporter activity"/>
    <property type="evidence" value="ECO:0007669"/>
    <property type="project" value="TreeGrafter"/>
</dbReference>
<dbReference type="InterPro" id="IPR003439">
    <property type="entry name" value="ABC_transporter-like_ATP-bd"/>
</dbReference>
<protein>
    <submittedName>
        <fullName evidence="4">ABC transporter, ATP-binding protein</fullName>
    </submittedName>
</protein>
<accession>A0A0B7GYC8</accession>
<dbReference type="PANTHER" id="PTHR24220:SF662">
    <property type="entry name" value="ABC TRANSPORTER ATP-BINDING PROTEIN"/>
    <property type="match status" value="1"/>
</dbReference>
<dbReference type="PROSITE" id="PS50893">
    <property type="entry name" value="ABC_TRANSPORTER_2"/>
    <property type="match status" value="1"/>
</dbReference>
<dbReference type="CDD" id="cd03255">
    <property type="entry name" value="ABC_MJ0796_LolCDE_FtsE"/>
    <property type="match status" value="1"/>
</dbReference>
<dbReference type="InterPro" id="IPR027417">
    <property type="entry name" value="P-loop_NTPase"/>
</dbReference>
<dbReference type="GeneID" id="57752935"/>
<evidence type="ECO:0000313" key="5">
    <source>
        <dbReference type="Proteomes" id="UP000042527"/>
    </source>
</evidence>
<gene>
    <name evidence="4" type="ORF">TPHV1_40115</name>
</gene>
<name>A0A0B7GYC8_TREPH</name>
<evidence type="ECO:0000256" key="1">
    <source>
        <dbReference type="ARBA" id="ARBA00022448"/>
    </source>
</evidence>
<organism evidence="4 5">
    <name type="scientific">Treponema phagedenis</name>
    <dbReference type="NCBI Taxonomy" id="162"/>
    <lineage>
        <taxon>Bacteria</taxon>
        <taxon>Pseudomonadati</taxon>
        <taxon>Spirochaetota</taxon>
        <taxon>Spirochaetia</taxon>
        <taxon>Spirochaetales</taxon>
        <taxon>Treponemataceae</taxon>
        <taxon>Treponema</taxon>
    </lineage>
</organism>
<keyword evidence="3 4" id="KW-0067">ATP-binding</keyword>
<evidence type="ECO:0000256" key="3">
    <source>
        <dbReference type="ARBA" id="ARBA00022840"/>
    </source>
</evidence>
<dbReference type="GO" id="GO:0005886">
    <property type="term" value="C:plasma membrane"/>
    <property type="evidence" value="ECO:0007669"/>
    <property type="project" value="TreeGrafter"/>
</dbReference>
<dbReference type="Gene3D" id="3.40.50.300">
    <property type="entry name" value="P-loop containing nucleotide triphosphate hydrolases"/>
    <property type="match status" value="1"/>
</dbReference>
<dbReference type="SMART" id="SM00382">
    <property type="entry name" value="AAA"/>
    <property type="match status" value="1"/>
</dbReference>
<keyword evidence="1" id="KW-0813">Transport</keyword>
<dbReference type="GO" id="GO:0016887">
    <property type="term" value="F:ATP hydrolysis activity"/>
    <property type="evidence" value="ECO:0007669"/>
    <property type="project" value="InterPro"/>
</dbReference>
<dbReference type="RefSeq" id="WP_024753447.1">
    <property type="nucleotide sequence ID" value="NZ_CDNC01000034.1"/>
</dbReference>
<dbReference type="EMBL" id="CDNC01000034">
    <property type="protein sequence ID" value="CEM62612.1"/>
    <property type="molecule type" value="Genomic_DNA"/>
</dbReference>
<dbReference type="SUPFAM" id="SSF52540">
    <property type="entry name" value="P-loop containing nucleoside triphosphate hydrolases"/>
    <property type="match status" value="1"/>
</dbReference>
<evidence type="ECO:0000313" key="4">
    <source>
        <dbReference type="EMBL" id="CEM62612.1"/>
    </source>
</evidence>
<dbReference type="Pfam" id="PF00005">
    <property type="entry name" value="ABC_tran"/>
    <property type="match status" value="1"/>
</dbReference>
<dbReference type="InterPro" id="IPR015854">
    <property type="entry name" value="ABC_transpr_LolD-like"/>
</dbReference>
<dbReference type="InterPro" id="IPR003593">
    <property type="entry name" value="AAA+_ATPase"/>
</dbReference>
<dbReference type="AlphaFoldDB" id="A0A0B7GYC8"/>
<dbReference type="PANTHER" id="PTHR24220">
    <property type="entry name" value="IMPORT ATP-BINDING PROTEIN"/>
    <property type="match status" value="1"/>
</dbReference>
<reference evidence="5" key="1">
    <citation type="submission" date="2015-01" db="EMBL/GenBank/DDBJ databases">
        <authorList>
            <person name="Manzoor Shahid"/>
            <person name="Zubair Saima"/>
        </authorList>
    </citation>
    <scope>NUCLEOTIDE SEQUENCE [LARGE SCALE GENOMIC DNA]</scope>
    <source>
        <strain evidence="5">V1</strain>
    </source>
</reference>
<keyword evidence="5" id="KW-1185">Reference proteome</keyword>
<dbReference type="InterPro" id="IPR017911">
    <property type="entry name" value="MacB-like_ATP-bd"/>
</dbReference>
<keyword evidence="2" id="KW-0547">Nucleotide-binding</keyword>
<dbReference type="GO" id="GO:0005524">
    <property type="term" value="F:ATP binding"/>
    <property type="evidence" value="ECO:0007669"/>
    <property type="project" value="UniProtKB-KW"/>
</dbReference>
<evidence type="ECO:0000256" key="2">
    <source>
        <dbReference type="ARBA" id="ARBA00022741"/>
    </source>
</evidence>
<proteinExistence type="predicted"/>
<dbReference type="Proteomes" id="UP000042527">
    <property type="component" value="Unassembled WGS sequence"/>
</dbReference>
<sequence>MLLKTEGLSKSFMRGNNAFPALNNVNFSINEGDYINIIGRSGSGKTTFLNLIAGILKPSAGNVLFNGKDLASFDDREMSVYRNEQIGFVPQNLGALPNLTVSENVRVPHFLFKRDGDGSDRAMVLLEMLGIAHLKDELPRNLSGGETKRMLIARALMNSPKLFIADEPTADLDRAVTKEVMDIITKINQQGAAVLIVTHDMDILTDDSDVYTMSDGALTKGRTP</sequence>